<proteinExistence type="predicted"/>
<keyword evidence="2" id="KW-1185">Reference proteome</keyword>
<name>A0A8H2VHU4_9SACH</name>
<gene>
    <name evidence="1" type="ORF">KABA2_07S02288</name>
</gene>
<dbReference type="GeneID" id="64858748"/>
<dbReference type="AlphaFoldDB" id="A0A8H2VHU4"/>
<dbReference type="RefSeq" id="XP_041407534.1">
    <property type="nucleotide sequence ID" value="XM_041551600.1"/>
</dbReference>
<sequence length="705" mass="82205">MLLPLEILDIIVENNNDSLKTLISWAKISLHFKEKIQRTIGIITIIDGMTSPVYYPLDYNILFNHNNNIIINTSEFDSTILQSFMTKKDRILISIHSDEMYSQRLRLVLIEISRHCLLNTVICIIYYSTHNYMSRLYFQTLEKFSSVLTFSELYVYGNRHGCLYEGLFDLVNFFRNSYINDIQNIHSLTIIKGINSITSSSLRNIETLSTRSSEIDIYNILKSCPNITTIGSLKFPTGPIEHYKYILPRTESIFLSDYYPQLHNVMVDGTLINKRLDLSTENCITNPTFTDLYFPNISSLQLHLGNTPYQNIRFENCNFSKLTHLNCDTGIVPWEDVIQSGANIKSISLKLYTTEQINWLNNCPNEVENIEILSTKTNNIPNISFTSYDLLLNRYTYICLTLQTLLNCNILHNVILPSQLEVETFVLKIDDINIIEEMKNTTNYLHYYHLVGSQFDNFQFTLPYAKYLTIQHTNHQHVNLPRRFLNDINTIEEPYLYDNINYYNSMLGVQPLKTNINMGTEQPSRRYSNESINSIKTYRSINRRRSSQMSNSLLEFPHPPYIAELEQKVFKFVFVENIPNILSLDLYTLENIDFSFKNVQQGILPLLKIILSINDACETKEQLTTLIMRAISKVFNFPLMIKFPNIIIERLQLVIDIKSSKIINEQSSKDYLNILEQNITLQYNYVNIVPYSENTTYRYTICVNI</sequence>
<organism evidence="1 2">
    <name type="scientific">Maudiozyma barnettii</name>
    <dbReference type="NCBI Taxonomy" id="61262"/>
    <lineage>
        <taxon>Eukaryota</taxon>
        <taxon>Fungi</taxon>
        <taxon>Dikarya</taxon>
        <taxon>Ascomycota</taxon>
        <taxon>Saccharomycotina</taxon>
        <taxon>Saccharomycetes</taxon>
        <taxon>Saccharomycetales</taxon>
        <taxon>Saccharomycetaceae</taxon>
        <taxon>Maudiozyma</taxon>
    </lineage>
</organism>
<dbReference type="Proteomes" id="UP000644660">
    <property type="component" value="Unassembled WGS sequence"/>
</dbReference>
<reference evidence="1 2" key="1">
    <citation type="submission" date="2020-05" db="EMBL/GenBank/DDBJ databases">
        <authorList>
            <person name="Casaregola S."/>
            <person name="Devillers H."/>
            <person name="Grondin C."/>
        </authorList>
    </citation>
    <scope>NUCLEOTIDE SEQUENCE [LARGE SCALE GENOMIC DNA]</scope>
    <source>
        <strain evidence="1 2">CLIB 1767</strain>
    </source>
</reference>
<comment type="caution">
    <text evidence="1">The sequence shown here is derived from an EMBL/GenBank/DDBJ whole genome shotgun (WGS) entry which is preliminary data.</text>
</comment>
<accession>A0A8H2VHU4</accession>
<evidence type="ECO:0000313" key="2">
    <source>
        <dbReference type="Proteomes" id="UP000644660"/>
    </source>
</evidence>
<dbReference type="EMBL" id="CAEFZW010000007">
    <property type="protein sequence ID" value="CAB4255690.1"/>
    <property type="molecule type" value="Genomic_DNA"/>
</dbReference>
<protein>
    <submittedName>
        <fullName evidence="1">Uncharacterized protein</fullName>
    </submittedName>
</protein>
<evidence type="ECO:0000313" key="1">
    <source>
        <dbReference type="EMBL" id="CAB4255690.1"/>
    </source>
</evidence>